<dbReference type="PANTHER" id="PTHR30272">
    <property type="entry name" value="3-HYDROXYACYL-[ACYL-CARRIER-PROTEIN] DEHYDRATASE"/>
    <property type="match status" value="1"/>
</dbReference>
<accession>A0A1W2LL29</accession>
<dbReference type="Proteomes" id="UP000076660">
    <property type="component" value="Unassembled WGS sequence"/>
</dbReference>
<evidence type="ECO:0000313" key="4">
    <source>
        <dbReference type="Proteomes" id="UP000076660"/>
    </source>
</evidence>
<dbReference type="OrthoDB" id="9772788at2"/>
<dbReference type="RefSeq" id="WP_063272298.1">
    <property type="nucleotide sequence ID" value="NZ_LQMT02000037.1"/>
</dbReference>
<evidence type="ECO:0000256" key="1">
    <source>
        <dbReference type="ARBA" id="ARBA00009174"/>
    </source>
</evidence>
<dbReference type="GO" id="GO:0016829">
    <property type="term" value="F:lyase activity"/>
    <property type="evidence" value="ECO:0007669"/>
    <property type="project" value="UniProtKB-KW"/>
</dbReference>
<evidence type="ECO:0000313" key="3">
    <source>
        <dbReference type="EMBL" id="ONF63328.1"/>
    </source>
</evidence>
<sequence>MTEHHDIRVLLPQRYPLLLVDRVLELVPGESIVTIKAVTGTEPCYAGIPDGAPASRYDYPKSLMIESFGQSAALLWLDGRAPVEDDDTTLMFIGARDYRFTGAARPGDVLRHEVRLESVLADTAFATGRTWAGDRLIATVTTLTATRRPVRAAA</sequence>
<dbReference type="InterPro" id="IPR013114">
    <property type="entry name" value="FabA_FabZ"/>
</dbReference>
<keyword evidence="2" id="KW-0456">Lyase</keyword>
<proteinExistence type="inferred from homology"/>
<dbReference type="SUPFAM" id="SSF54637">
    <property type="entry name" value="Thioesterase/thiol ester dehydrase-isomerase"/>
    <property type="match status" value="1"/>
</dbReference>
<protein>
    <submittedName>
        <fullName evidence="3">Beta-hydroxyacyl-ACP dehydratase</fullName>
    </submittedName>
</protein>
<name>A0A1W2LL29_9PSEU</name>
<dbReference type="EMBL" id="LQMT02000037">
    <property type="protein sequence ID" value="ONF63328.1"/>
    <property type="molecule type" value="Genomic_DNA"/>
</dbReference>
<reference evidence="3 4" key="1">
    <citation type="submission" date="2016-12" db="EMBL/GenBank/DDBJ databases">
        <title>Amycolatopsis keratiniphila subsp. keratiniphila genome sequencing and assembly.</title>
        <authorList>
            <person name="Mayilraj S."/>
            <person name="Kaur N."/>
        </authorList>
    </citation>
    <scope>NUCLEOTIDE SEQUENCE [LARGE SCALE GENOMIC DNA]</scope>
    <source>
        <strain evidence="3 4">DSM 44409</strain>
    </source>
</reference>
<dbReference type="PANTHER" id="PTHR30272:SF1">
    <property type="entry name" value="3-HYDROXYACYL-[ACYL-CARRIER-PROTEIN] DEHYDRATASE"/>
    <property type="match status" value="1"/>
</dbReference>
<dbReference type="AlphaFoldDB" id="A0A1W2LL29"/>
<dbReference type="InterPro" id="IPR029069">
    <property type="entry name" value="HotDog_dom_sf"/>
</dbReference>
<dbReference type="Pfam" id="PF07977">
    <property type="entry name" value="FabA"/>
    <property type="match status" value="1"/>
</dbReference>
<evidence type="ECO:0000256" key="2">
    <source>
        <dbReference type="ARBA" id="ARBA00023239"/>
    </source>
</evidence>
<gene>
    <name evidence="3" type="ORF">AVR91_0234850</name>
</gene>
<comment type="similarity">
    <text evidence="1">Belongs to the thioester dehydratase family. FabZ subfamily.</text>
</comment>
<organism evidence="3 4">
    <name type="scientific">Amycolatopsis keratiniphila subsp. keratiniphila</name>
    <dbReference type="NCBI Taxonomy" id="227715"/>
    <lineage>
        <taxon>Bacteria</taxon>
        <taxon>Bacillati</taxon>
        <taxon>Actinomycetota</taxon>
        <taxon>Actinomycetes</taxon>
        <taxon>Pseudonocardiales</taxon>
        <taxon>Pseudonocardiaceae</taxon>
        <taxon>Amycolatopsis</taxon>
        <taxon>Amycolatopsis japonica group</taxon>
    </lineage>
</organism>
<comment type="caution">
    <text evidence="3">The sequence shown here is derived from an EMBL/GenBank/DDBJ whole genome shotgun (WGS) entry which is preliminary data.</text>
</comment>
<dbReference type="Gene3D" id="3.10.129.10">
    <property type="entry name" value="Hotdog Thioesterase"/>
    <property type="match status" value="1"/>
</dbReference>